<comment type="caution">
    <text evidence="1">The sequence shown here is derived from an EMBL/GenBank/DDBJ whole genome shotgun (WGS) entry which is preliminary data.</text>
</comment>
<proteinExistence type="predicted"/>
<protein>
    <recommendedName>
        <fullName evidence="2">Deoxynucleotide monophosphate kinase</fullName>
    </recommendedName>
</protein>
<dbReference type="SUPFAM" id="SSF52540">
    <property type="entry name" value="P-loop containing nucleoside triphosphate hydrolases"/>
    <property type="match status" value="1"/>
</dbReference>
<name>A0A0F9TJB0_9ZZZZ</name>
<dbReference type="Gene3D" id="3.40.50.300">
    <property type="entry name" value="P-loop containing nucleotide triphosphate hydrolases"/>
    <property type="match status" value="1"/>
</dbReference>
<organism evidence="1">
    <name type="scientific">marine sediment metagenome</name>
    <dbReference type="NCBI Taxonomy" id="412755"/>
    <lineage>
        <taxon>unclassified sequences</taxon>
        <taxon>metagenomes</taxon>
        <taxon>ecological metagenomes</taxon>
    </lineage>
</organism>
<gene>
    <name evidence="1" type="ORF">LCGC14_0646510</name>
</gene>
<sequence>MVDRKNPKIIAFGHQKGVGKSTAAKFLDTYIRTTRPELRVKSNAFAGKLKDISFQLFGWAGLQRGIYYETHYEEKEIVLPQIGKSPRDIWIAVGNKMREIDPNVWLKNALICPNCDIIIISDLRFLNEAEYIKKQGGVLVKITRTLSNLGTDDAETSLLAYDGWDFKMGNDGTFDDLNNKIESIFREITNG</sequence>
<dbReference type="EMBL" id="LAZR01001186">
    <property type="protein sequence ID" value="KKN49081.1"/>
    <property type="molecule type" value="Genomic_DNA"/>
</dbReference>
<dbReference type="InterPro" id="IPR027417">
    <property type="entry name" value="P-loop_NTPase"/>
</dbReference>
<reference evidence="1" key="1">
    <citation type="journal article" date="2015" name="Nature">
        <title>Complex archaea that bridge the gap between prokaryotes and eukaryotes.</title>
        <authorList>
            <person name="Spang A."/>
            <person name="Saw J.H."/>
            <person name="Jorgensen S.L."/>
            <person name="Zaremba-Niedzwiedzka K."/>
            <person name="Martijn J."/>
            <person name="Lind A.E."/>
            <person name="van Eijk R."/>
            <person name="Schleper C."/>
            <person name="Guy L."/>
            <person name="Ettema T.J."/>
        </authorList>
    </citation>
    <scope>NUCLEOTIDE SEQUENCE</scope>
</reference>
<accession>A0A0F9TJB0</accession>
<evidence type="ECO:0000313" key="1">
    <source>
        <dbReference type="EMBL" id="KKN49081.1"/>
    </source>
</evidence>
<dbReference type="AlphaFoldDB" id="A0A0F9TJB0"/>
<evidence type="ECO:0008006" key="2">
    <source>
        <dbReference type="Google" id="ProtNLM"/>
    </source>
</evidence>